<dbReference type="HOGENOM" id="CLU_048121_1_0_1"/>
<evidence type="ECO:0000256" key="7">
    <source>
        <dbReference type="SAM" id="Phobius"/>
    </source>
</evidence>
<dbReference type="SUPFAM" id="SSF69593">
    <property type="entry name" value="Glycerol-3-phosphate (1)-acyltransferase"/>
    <property type="match status" value="1"/>
</dbReference>
<evidence type="ECO:0000256" key="1">
    <source>
        <dbReference type="ARBA" id="ARBA00022679"/>
    </source>
</evidence>
<keyword evidence="9" id="KW-1185">Reference proteome</keyword>
<dbReference type="GO" id="GO:0042171">
    <property type="term" value="F:lysophosphatidic acid acyltransferase activity"/>
    <property type="evidence" value="ECO:0007669"/>
    <property type="project" value="EnsemblFungi"/>
</dbReference>
<evidence type="ECO:0000256" key="4">
    <source>
        <dbReference type="ARBA" id="ARBA00023098"/>
    </source>
</evidence>
<reference evidence="8 9" key="1">
    <citation type="journal article" date="2011" name="Proc. Natl. Acad. Sci. U.S.A.">
        <title>Evolutionary erosion of yeast sex chromosomes by mating-type switching accidents.</title>
        <authorList>
            <person name="Gordon J.L."/>
            <person name="Armisen D."/>
            <person name="Proux-Wera E."/>
            <person name="Oheigeartaigh S.S."/>
            <person name="Byrne K.P."/>
            <person name="Wolfe K.H."/>
        </authorList>
    </citation>
    <scope>NUCLEOTIDE SEQUENCE [LARGE SCALE GENOMIC DNA]</scope>
    <source>
        <strain evidence="9">ATCC 10662 / CBS 1146 / NBRC 0425 / NCYC 2629 / NRRL Y-866</strain>
    </source>
</reference>
<evidence type="ECO:0000256" key="3">
    <source>
        <dbReference type="ARBA" id="ARBA00022989"/>
    </source>
</evidence>
<proteinExistence type="predicted"/>
<dbReference type="KEGG" id="tdl:TDEL_0F03620"/>
<organism evidence="8 9">
    <name type="scientific">Torulaspora delbrueckii</name>
    <name type="common">Yeast</name>
    <name type="synonym">Candida colliculosa</name>
    <dbReference type="NCBI Taxonomy" id="4950"/>
    <lineage>
        <taxon>Eukaryota</taxon>
        <taxon>Fungi</taxon>
        <taxon>Dikarya</taxon>
        <taxon>Ascomycota</taxon>
        <taxon>Saccharomycotina</taxon>
        <taxon>Saccharomycetes</taxon>
        <taxon>Saccharomycetales</taxon>
        <taxon>Saccharomycetaceae</taxon>
        <taxon>Torulaspora</taxon>
    </lineage>
</organism>
<dbReference type="PANTHER" id="PTHR23063:SF60">
    <property type="entry name" value="LYSOPHOSPHATIDIC ACID:OLEOYL-COA ACYLTRANSFERASE 1"/>
    <property type="match status" value="1"/>
</dbReference>
<sequence length="281" mass="31534">MEKFTDWRDKGTGIAPFLPVGSGRLGLGAKVGCTLLLMVKFLVVSPLILVYWLTRSKAVFRWVMSFLFDWSVDVTVLGIKRRNLKKHDAYPHRGRFYVCNSSSALDAHILDSIAQGKSTFLVASGNALYAMNKCQYSNYALDGSLNVKKYAQEIHNGEILQDRVVFIFPEGTCSNGKSVLPFEIDENSVESLLGENLSVQVTHLKINPSLTTPLRVSRWELVTRMVANGVHAKIKIHEAQNIAPLDKLRVALNDGNKFKLVSKTLDVEAKRKFVSEYERTQ</sequence>
<dbReference type="GO" id="GO:0005783">
    <property type="term" value="C:endoplasmic reticulum"/>
    <property type="evidence" value="ECO:0007669"/>
    <property type="project" value="EnsemblFungi"/>
</dbReference>
<evidence type="ECO:0000313" key="8">
    <source>
        <dbReference type="EMBL" id="CCE93173.1"/>
    </source>
</evidence>
<evidence type="ECO:0000313" key="9">
    <source>
        <dbReference type="Proteomes" id="UP000005627"/>
    </source>
</evidence>
<dbReference type="GO" id="GO:0034389">
    <property type="term" value="P:lipid droplet organization"/>
    <property type="evidence" value="ECO:0007669"/>
    <property type="project" value="EnsemblFungi"/>
</dbReference>
<keyword evidence="1" id="KW-0808">Transferase</keyword>
<dbReference type="RefSeq" id="XP_003682384.1">
    <property type="nucleotide sequence ID" value="XM_003682336.1"/>
</dbReference>
<dbReference type="STRING" id="1076872.G8ZX29"/>
<accession>G8ZX29</accession>
<dbReference type="InParanoid" id="G8ZX29"/>
<keyword evidence="2 7" id="KW-0812">Transmembrane</keyword>
<keyword evidence="6" id="KW-0012">Acyltransferase</keyword>
<evidence type="ECO:0000256" key="2">
    <source>
        <dbReference type="ARBA" id="ARBA00022692"/>
    </source>
</evidence>
<dbReference type="GO" id="GO:0005811">
    <property type="term" value="C:lipid droplet"/>
    <property type="evidence" value="ECO:0007669"/>
    <property type="project" value="EnsemblFungi"/>
</dbReference>
<evidence type="ECO:0000256" key="6">
    <source>
        <dbReference type="ARBA" id="ARBA00023315"/>
    </source>
</evidence>
<dbReference type="Proteomes" id="UP000005627">
    <property type="component" value="Chromosome 6"/>
</dbReference>
<feature type="transmembrane region" description="Helical" evidence="7">
    <location>
        <begin position="31"/>
        <end position="53"/>
    </location>
</feature>
<dbReference type="OrthoDB" id="272512at2759"/>
<dbReference type="EMBL" id="HE616747">
    <property type="protein sequence ID" value="CCE93173.1"/>
    <property type="molecule type" value="Genomic_DNA"/>
</dbReference>
<keyword evidence="4" id="KW-0443">Lipid metabolism</keyword>
<dbReference type="GO" id="GO:0006629">
    <property type="term" value="P:lipid metabolic process"/>
    <property type="evidence" value="ECO:0007669"/>
    <property type="project" value="UniProtKB-KW"/>
</dbReference>
<name>G8ZX29_TORDE</name>
<protein>
    <recommendedName>
        <fullName evidence="10">Phospholipid/glycerol acyltransferase domain-containing protein</fullName>
    </recommendedName>
</protein>
<keyword evidence="5 7" id="KW-0472">Membrane</keyword>
<dbReference type="PANTHER" id="PTHR23063">
    <property type="entry name" value="PHOSPHOLIPID ACYLTRANSFERASE"/>
    <property type="match status" value="1"/>
</dbReference>
<dbReference type="AlphaFoldDB" id="G8ZX29"/>
<dbReference type="FunCoup" id="G8ZX29">
    <property type="interactions" value="82"/>
</dbReference>
<dbReference type="GO" id="GO:0035356">
    <property type="term" value="P:intracellular triglyceride homeostasis"/>
    <property type="evidence" value="ECO:0007669"/>
    <property type="project" value="EnsemblFungi"/>
</dbReference>
<keyword evidence="3 7" id="KW-1133">Transmembrane helix</keyword>
<gene>
    <name evidence="8" type="primary">TDEL0F03620</name>
    <name evidence="8" type="ORF">TDEL_0F03620</name>
</gene>
<evidence type="ECO:0008006" key="10">
    <source>
        <dbReference type="Google" id="ProtNLM"/>
    </source>
</evidence>
<evidence type="ECO:0000256" key="5">
    <source>
        <dbReference type="ARBA" id="ARBA00023136"/>
    </source>
</evidence>
<dbReference type="eggNOG" id="ENOG502RYF8">
    <property type="taxonomic scope" value="Eukaryota"/>
</dbReference>
<dbReference type="GeneID" id="11501768"/>